<organism evidence="1 2">
    <name type="scientific">Protopolystoma xenopodis</name>
    <dbReference type="NCBI Taxonomy" id="117903"/>
    <lineage>
        <taxon>Eukaryota</taxon>
        <taxon>Metazoa</taxon>
        <taxon>Spiralia</taxon>
        <taxon>Lophotrochozoa</taxon>
        <taxon>Platyhelminthes</taxon>
        <taxon>Monogenea</taxon>
        <taxon>Polyopisthocotylea</taxon>
        <taxon>Polystomatidea</taxon>
        <taxon>Polystomatidae</taxon>
        <taxon>Protopolystoma</taxon>
    </lineage>
</organism>
<keyword evidence="2" id="KW-1185">Reference proteome</keyword>
<dbReference type="AlphaFoldDB" id="A0A448XH88"/>
<gene>
    <name evidence="1" type="ORF">PXEA_LOCUS30170</name>
</gene>
<evidence type="ECO:0000313" key="2">
    <source>
        <dbReference type="Proteomes" id="UP000784294"/>
    </source>
</evidence>
<evidence type="ECO:0000313" key="1">
    <source>
        <dbReference type="EMBL" id="VEL36730.1"/>
    </source>
</evidence>
<protein>
    <submittedName>
        <fullName evidence="1">Uncharacterized protein</fullName>
    </submittedName>
</protein>
<dbReference type="Proteomes" id="UP000784294">
    <property type="component" value="Unassembled WGS sequence"/>
</dbReference>
<comment type="caution">
    <text evidence="1">The sequence shown here is derived from an EMBL/GenBank/DDBJ whole genome shotgun (WGS) entry which is preliminary data.</text>
</comment>
<accession>A0A448XH88</accession>
<dbReference type="EMBL" id="CAAALY010253021">
    <property type="protein sequence ID" value="VEL36730.1"/>
    <property type="molecule type" value="Genomic_DNA"/>
</dbReference>
<name>A0A448XH88_9PLAT</name>
<reference evidence="1" key="1">
    <citation type="submission" date="2018-11" db="EMBL/GenBank/DDBJ databases">
        <authorList>
            <consortium name="Pathogen Informatics"/>
        </authorList>
    </citation>
    <scope>NUCLEOTIDE SEQUENCE</scope>
</reference>
<proteinExistence type="predicted"/>
<sequence length="95" mass="10576">MDTNGCLGTYTIPEVGAHSSLGAGGWDGRRRIDRLRPDASECHMTIGFTTIVKMSFIPKLTNENMIEWTTNMISHNMVPLEMGPRRLAKATRTPN</sequence>